<organism evidence="1 2">
    <name type="scientific">Corchorus capsularis</name>
    <name type="common">Jute</name>
    <dbReference type="NCBI Taxonomy" id="210143"/>
    <lineage>
        <taxon>Eukaryota</taxon>
        <taxon>Viridiplantae</taxon>
        <taxon>Streptophyta</taxon>
        <taxon>Embryophyta</taxon>
        <taxon>Tracheophyta</taxon>
        <taxon>Spermatophyta</taxon>
        <taxon>Magnoliopsida</taxon>
        <taxon>eudicotyledons</taxon>
        <taxon>Gunneridae</taxon>
        <taxon>Pentapetalae</taxon>
        <taxon>rosids</taxon>
        <taxon>malvids</taxon>
        <taxon>Malvales</taxon>
        <taxon>Malvaceae</taxon>
        <taxon>Grewioideae</taxon>
        <taxon>Apeibeae</taxon>
        <taxon>Corchorus</taxon>
    </lineage>
</organism>
<dbReference type="EMBL" id="AWWV01001448">
    <property type="protein sequence ID" value="OMP11243.1"/>
    <property type="molecule type" value="Genomic_DNA"/>
</dbReference>
<protein>
    <submittedName>
        <fullName evidence="1">Uncharacterized protein</fullName>
    </submittedName>
</protein>
<accession>A0A1R3KVW5</accession>
<dbReference type="Proteomes" id="UP000188268">
    <property type="component" value="Unassembled WGS sequence"/>
</dbReference>
<gene>
    <name evidence="1" type="ORF">CCACVL1_00604</name>
</gene>
<comment type="caution">
    <text evidence="1">The sequence shown here is derived from an EMBL/GenBank/DDBJ whole genome shotgun (WGS) entry which is preliminary data.</text>
</comment>
<dbReference type="Gramene" id="OMP11243">
    <property type="protein sequence ID" value="OMP11243"/>
    <property type="gene ID" value="CCACVL1_00604"/>
</dbReference>
<dbReference type="STRING" id="210143.A0A1R3KVW5"/>
<evidence type="ECO:0000313" key="2">
    <source>
        <dbReference type="Proteomes" id="UP000188268"/>
    </source>
</evidence>
<evidence type="ECO:0000313" key="1">
    <source>
        <dbReference type="EMBL" id="OMP11243.1"/>
    </source>
</evidence>
<proteinExistence type="predicted"/>
<name>A0A1R3KVW5_COCAP</name>
<reference evidence="1 2" key="1">
    <citation type="submission" date="2013-09" db="EMBL/GenBank/DDBJ databases">
        <title>Corchorus capsularis genome sequencing.</title>
        <authorList>
            <person name="Alam M."/>
            <person name="Haque M.S."/>
            <person name="Islam M.S."/>
            <person name="Emdad E.M."/>
            <person name="Islam M.M."/>
            <person name="Ahmed B."/>
            <person name="Halim A."/>
            <person name="Hossen Q.M.M."/>
            <person name="Hossain M.Z."/>
            <person name="Ahmed R."/>
            <person name="Khan M.M."/>
            <person name="Islam R."/>
            <person name="Rashid M.M."/>
            <person name="Khan S.A."/>
            <person name="Rahman M.S."/>
            <person name="Alam M."/>
        </authorList>
    </citation>
    <scope>NUCLEOTIDE SEQUENCE [LARGE SCALE GENOMIC DNA]</scope>
    <source>
        <strain evidence="2">cv. CVL-1</strain>
        <tissue evidence="1">Whole seedling</tissue>
    </source>
</reference>
<dbReference type="AlphaFoldDB" id="A0A1R3KVW5"/>
<keyword evidence="2" id="KW-1185">Reference proteome</keyword>
<sequence>MADNSVKFMLPDCYRLWEVPLAKDETFGGKPWEKVMHDSGIHQDNDLWSSTANQEK</sequence>
<dbReference type="OrthoDB" id="271303at2759"/>